<evidence type="ECO:0000259" key="15">
    <source>
        <dbReference type="PROSITE" id="PS51686"/>
    </source>
</evidence>
<dbReference type="OrthoDB" id="9810297at2"/>
<dbReference type="SUPFAM" id="SSF48013">
    <property type="entry name" value="NusB-like"/>
    <property type="match status" value="1"/>
</dbReference>
<dbReference type="Pfam" id="PF01189">
    <property type="entry name" value="Methyltr_RsmB-F"/>
    <property type="match status" value="1"/>
</dbReference>
<dbReference type="GO" id="GO:0009383">
    <property type="term" value="F:rRNA (cytosine-C5-)-methyltransferase activity"/>
    <property type="evidence" value="ECO:0007669"/>
    <property type="project" value="TreeGrafter"/>
</dbReference>
<dbReference type="InterPro" id="IPR035926">
    <property type="entry name" value="NusB-like_sf"/>
</dbReference>
<dbReference type="GO" id="GO:0070475">
    <property type="term" value="P:rRNA base methylation"/>
    <property type="evidence" value="ECO:0007669"/>
    <property type="project" value="TreeGrafter"/>
</dbReference>
<dbReference type="NCBIfam" id="TIGR00563">
    <property type="entry name" value="rsmB"/>
    <property type="match status" value="1"/>
</dbReference>
<feature type="binding site" evidence="14">
    <location>
        <begin position="252"/>
        <end position="258"/>
    </location>
    <ligand>
        <name>S-adenosyl-L-methionine</name>
        <dbReference type="ChEBI" id="CHEBI:59789"/>
    </ligand>
</feature>
<feature type="active site" description="Nucleophile" evidence="14">
    <location>
        <position position="373"/>
    </location>
</feature>
<reference evidence="17" key="1">
    <citation type="journal article" date="2011" name="Stand. Genomic Sci.">
        <title>Genome sequence of the filamentous, gliding Thiothrix nivea neotype strain (JP2(T)).</title>
        <authorList>
            <person name="Lapidus A."/>
            <person name="Nolan M."/>
            <person name="Lucas S."/>
            <person name="Glavina Del Rio T."/>
            <person name="Tice H."/>
            <person name="Cheng J.F."/>
            <person name="Tapia R."/>
            <person name="Han C."/>
            <person name="Goodwin L."/>
            <person name="Pitluck S."/>
            <person name="Liolios K."/>
            <person name="Pagani I."/>
            <person name="Ivanova N."/>
            <person name="Huntemann M."/>
            <person name="Mavromatis K."/>
            <person name="Mikhailova N."/>
            <person name="Pati A."/>
            <person name="Chen A."/>
            <person name="Palaniappan K."/>
            <person name="Land M."/>
            <person name="Brambilla E.M."/>
            <person name="Rohde M."/>
            <person name="Abt B."/>
            <person name="Verbarg S."/>
            <person name="Goker M."/>
            <person name="Bristow J."/>
            <person name="Eisen J.A."/>
            <person name="Markowitz V."/>
            <person name="Hugenholtz P."/>
            <person name="Kyrpides N.C."/>
            <person name="Klenk H.P."/>
            <person name="Woyke T."/>
        </authorList>
    </citation>
    <scope>NUCLEOTIDE SEQUENCE [LARGE SCALE GENOMIC DNA]</scope>
    <source>
        <strain evidence="17">ATCC 35100 / DSM 5205 / JP2</strain>
    </source>
</reference>
<dbReference type="Gene3D" id="3.40.50.150">
    <property type="entry name" value="Vaccinia Virus protein VP39"/>
    <property type="match status" value="1"/>
</dbReference>
<dbReference type="InterPro" id="IPR001678">
    <property type="entry name" value="MeTrfase_RsmB-F_NOP2_dom"/>
</dbReference>
<dbReference type="Pfam" id="PF01029">
    <property type="entry name" value="NusB"/>
    <property type="match status" value="1"/>
</dbReference>
<dbReference type="Gene3D" id="1.10.940.10">
    <property type="entry name" value="NusB-like"/>
    <property type="match status" value="1"/>
</dbReference>
<dbReference type="SUPFAM" id="SSF53335">
    <property type="entry name" value="S-adenosyl-L-methionine-dependent methyltransferases"/>
    <property type="match status" value="1"/>
</dbReference>
<dbReference type="GO" id="GO:0005829">
    <property type="term" value="C:cytosol"/>
    <property type="evidence" value="ECO:0007669"/>
    <property type="project" value="TreeGrafter"/>
</dbReference>
<dbReference type="InterPro" id="IPR049560">
    <property type="entry name" value="MeTrfase_RsmB-F_NOP2_cat"/>
</dbReference>
<comment type="function">
    <text evidence="1">Specifically methylates the cytosine at position 967 (m5C967) of 16S rRNA.</text>
</comment>
<evidence type="ECO:0000313" key="17">
    <source>
        <dbReference type="Proteomes" id="UP000005317"/>
    </source>
</evidence>
<evidence type="ECO:0000313" key="16">
    <source>
        <dbReference type="EMBL" id="EIJ35058.1"/>
    </source>
</evidence>
<comment type="subcellular location">
    <subcellularLocation>
        <location evidence="2">Cytoplasm</location>
    </subcellularLocation>
</comment>
<dbReference type="GO" id="GO:0006355">
    <property type="term" value="P:regulation of DNA-templated transcription"/>
    <property type="evidence" value="ECO:0007669"/>
    <property type="project" value="InterPro"/>
</dbReference>
<dbReference type="GO" id="GO:0003723">
    <property type="term" value="F:RNA binding"/>
    <property type="evidence" value="ECO:0007669"/>
    <property type="project" value="UniProtKB-UniRule"/>
</dbReference>
<feature type="binding site" evidence="14">
    <location>
        <position position="275"/>
    </location>
    <ligand>
        <name>S-adenosyl-L-methionine</name>
        <dbReference type="ChEBI" id="CHEBI:59789"/>
    </ligand>
</feature>
<dbReference type="Gene3D" id="1.10.287.730">
    <property type="entry name" value="Helix hairpin bin"/>
    <property type="match status" value="1"/>
</dbReference>
<dbReference type="InterPro" id="IPR054728">
    <property type="entry name" value="RsmB-like_ferredoxin"/>
</dbReference>
<evidence type="ECO:0000256" key="8">
    <source>
        <dbReference type="ARBA" id="ARBA00022679"/>
    </source>
</evidence>
<dbReference type="InterPro" id="IPR023267">
    <property type="entry name" value="RCMT"/>
</dbReference>
<dbReference type="PROSITE" id="PS01153">
    <property type="entry name" value="NOL1_NOP2_SUN"/>
    <property type="match status" value="1"/>
</dbReference>
<comment type="catalytic activity">
    <reaction evidence="13">
        <text>cytidine(967) in 16S rRNA + S-adenosyl-L-methionine = 5-methylcytidine(967) in 16S rRNA + S-adenosyl-L-homocysteine + H(+)</text>
        <dbReference type="Rhea" id="RHEA:42748"/>
        <dbReference type="Rhea" id="RHEA-COMP:10219"/>
        <dbReference type="Rhea" id="RHEA-COMP:10220"/>
        <dbReference type="ChEBI" id="CHEBI:15378"/>
        <dbReference type="ChEBI" id="CHEBI:57856"/>
        <dbReference type="ChEBI" id="CHEBI:59789"/>
        <dbReference type="ChEBI" id="CHEBI:74483"/>
        <dbReference type="ChEBI" id="CHEBI:82748"/>
        <dbReference type="EC" id="2.1.1.176"/>
    </reaction>
</comment>
<dbReference type="PRINTS" id="PR02008">
    <property type="entry name" value="RCMTFAMILY"/>
</dbReference>
<evidence type="ECO:0000256" key="3">
    <source>
        <dbReference type="ARBA" id="ARBA00007494"/>
    </source>
</evidence>
<evidence type="ECO:0000256" key="12">
    <source>
        <dbReference type="ARBA" id="ARBA00031088"/>
    </source>
</evidence>
<dbReference type="Pfam" id="PF22458">
    <property type="entry name" value="RsmF-B_ferredox"/>
    <property type="match status" value="1"/>
</dbReference>
<dbReference type="NCBIfam" id="NF008149">
    <property type="entry name" value="PRK10901.1"/>
    <property type="match status" value="1"/>
</dbReference>
<evidence type="ECO:0000256" key="1">
    <source>
        <dbReference type="ARBA" id="ARBA00002724"/>
    </source>
</evidence>
<dbReference type="InterPro" id="IPR006027">
    <property type="entry name" value="NusB_RsmB_TIM44"/>
</dbReference>
<dbReference type="InterPro" id="IPR029063">
    <property type="entry name" value="SAM-dependent_MTases_sf"/>
</dbReference>
<protein>
    <recommendedName>
        <fullName evidence="4">16S rRNA (cytosine(967)-C(5))-methyltransferase</fullName>
        <ecNumber evidence="4">2.1.1.176</ecNumber>
    </recommendedName>
    <alternativeName>
        <fullName evidence="11">16S rRNA m5C967 methyltransferase</fullName>
    </alternativeName>
    <alternativeName>
        <fullName evidence="12">rRNA (cytosine-C(5)-)-methyltransferase RsmB</fullName>
    </alternativeName>
</protein>
<evidence type="ECO:0000256" key="5">
    <source>
        <dbReference type="ARBA" id="ARBA00022490"/>
    </source>
</evidence>
<dbReference type="FunFam" id="3.30.70.1170:FF:000002">
    <property type="entry name" value="Ribosomal RNA small subunit methyltransferase B"/>
    <property type="match status" value="1"/>
</dbReference>
<dbReference type="EMBL" id="JH651384">
    <property type="protein sequence ID" value="EIJ35058.1"/>
    <property type="molecule type" value="Genomic_DNA"/>
</dbReference>
<evidence type="ECO:0000256" key="13">
    <source>
        <dbReference type="ARBA" id="ARBA00047283"/>
    </source>
</evidence>
<dbReference type="CDD" id="cd02440">
    <property type="entry name" value="AdoMet_MTases"/>
    <property type="match status" value="1"/>
</dbReference>
<dbReference type="Proteomes" id="UP000005317">
    <property type="component" value="Unassembled WGS sequence"/>
</dbReference>
<evidence type="ECO:0000256" key="14">
    <source>
        <dbReference type="PROSITE-ProRule" id="PRU01023"/>
    </source>
</evidence>
<comment type="similarity">
    <text evidence="3 14">Belongs to the class I-like SAM-binding methyltransferase superfamily. RsmB/NOP family.</text>
</comment>
<keyword evidence="5" id="KW-0963">Cytoplasm</keyword>
<evidence type="ECO:0000256" key="7">
    <source>
        <dbReference type="ARBA" id="ARBA00022603"/>
    </source>
</evidence>
<keyword evidence="10 14" id="KW-0694">RNA-binding</keyword>
<evidence type="ECO:0000256" key="2">
    <source>
        <dbReference type="ARBA" id="ARBA00004496"/>
    </source>
</evidence>
<keyword evidence="9 14" id="KW-0949">S-adenosyl-L-methionine</keyword>
<feature type="binding site" evidence="14">
    <location>
        <position position="301"/>
    </location>
    <ligand>
        <name>S-adenosyl-L-methionine</name>
        <dbReference type="ChEBI" id="CHEBI:59789"/>
    </ligand>
</feature>
<proteinExistence type="inferred from homology"/>
<evidence type="ECO:0000256" key="10">
    <source>
        <dbReference type="ARBA" id="ARBA00022884"/>
    </source>
</evidence>
<keyword evidence="8 14" id="KW-0808">Transferase</keyword>
<name>A0A656HDT7_THINJ</name>
<dbReference type="EC" id="2.1.1.176" evidence="4"/>
<evidence type="ECO:0000256" key="11">
    <source>
        <dbReference type="ARBA" id="ARBA00030399"/>
    </source>
</evidence>
<accession>A0A656HDT7</accession>
<dbReference type="Gene3D" id="3.30.70.1170">
    <property type="entry name" value="Sun protein, domain 3"/>
    <property type="match status" value="1"/>
</dbReference>
<dbReference type="InterPro" id="IPR004573">
    <property type="entry name" value="rRNA_ssu_MeTfrase_B"/>
</dbReference>
<dbReference type="PROSITE" id="PS51686">
    <property type="entry name" value="SAM_MT_RSMB_NOP"/>
    <property type="match status" value="1"/>
</dbReference>
<feature type="domain" description="SAM-dependent MTase RsmB/NOP-type" evidence="15">
    <location>
        <begin position="162"/>
        <end position="431"/>
    </location>
</feature>
<sequence>MSTRATAARCLQRVIYDGESLTEVLQNYTATSLSSQDQALLRDLCFGALRWHERLSAILAILLTKPLKKADKDVECLLRIGLYQLLYQRTPDHAAVNETVAAAKKLKKAWAGGLVNGVLRGFIRRQASILAQVDTQPVACHAFPDWLLARIRQAWPDAWENILAASNAHPPMTLRVNQRQQSTATYWQILRAAGIAAETVETVASALNLQTPVGVEQLPGFHEGTVSVQDAAAQLAAGLLDCQPGMHVLDACAAPGGKTSHLLETTTDLHLTAIDSSETRLRRVTENLSRLHLQARVVAADAGELTAWWDGQPFDRILLDAPCSATGVIRRHPDIKVLRRDSDIAALQQEQAHLLNNLWPSLRPGGKLLYVTCSILPEENIRQVETFLGKQADARHLPIEAGWGHTLAIGRQILPGEQGMDGFYYALLHKVV</sequence>
<dbReference type="FunFam" id="3.40.50.150:FF:000022">
    <property type="entry name" value="Ribosomal RNA small subunit methyltransferase B"/>
    <property type="match status" value="1"/>
</dbReference>
<keyword evidence="6" id="KW-0698">rRNA processing</keyword>
<keyword evidence="7 14" id="KW-0489">Methyltransferase</keyword>
<dbReference type="RefSeq" id="WP_002708970.1">
    <property type="nucleotide sequence ID" value="NZ_JH651384.1"/>
</dbReference>
<evidence type="ECO:0000256" key="6">
    <source>
        <dbReference type="ARBA" id="ARBA00022552"/>
    </source>
</evidence>
<feature type="binding site" evidence="14">
    <location>
        <position position="320"/>
    </location>
    <ligand>
        <name>S-adenosyl-L-methionine</name>
        <dbReference type="ChEBI" id="CHEBI:59789"/>
    </ligand>
</feature>
<organism evidence="16 17">
    <name type="scientific">Thiothrix nivea (strain ATCC 35100 / DSM 5205 / JP2)</name>
    <dbReference type="NCBI Taxonomy" id="870187"/>
    <lineage>
        <taxon>Bacteria</taxon>
        <taxon>Pseudomonadati</taxon>
        <taxon>Pseudomonadota</taxon>
        <taxon>Gammaproteobacteria</taxon>
        <taxon>Thiotrichales</taxon>
        <taxon>Thiotrichaceae</taxon>
        <taxon>Thiothrix</taxon>
    </lineage>
</organism>
<dbReference type="InterPro" id="IPR018314">
    <property type="entry name" value="RsmB/NOL1/NOP2-like_CS"/>
</dbReference>
<keyword evidence="17" id="KW-1185">Reference proteome</keyword>
<gene>
    <name evidence="16" type="ORF">Thini_2515</name>
</gene>
<evidence type="ECO:0000256" key="4">
    <source>
        <dbReference type="ARBA" id="ARBA00012140"/>
    </source>
</evidence>
<evidence type="ECO:0000256" key="9">
    <source>
        <dbReference type="ARBA" id="ARBA00022691"/>
    </source>
</evidence>
<dbReference type="PANTHER" id="PTHR22807:SF61">
    <property type="entry name" value="NOL1_NOP2_SUN FAMILY PROTEIN _ ANTITERMINATION NUSB DOMAIN-CONTAINING PROTEIN"/>
    <property type="match status" value="1"/>
</dbReference>
<dbReference type="PANTHER" id="PTHR22807">
    <property type="entry name" value="NOP2 YEAST -RELATED NOL1/NOP2/FMU SUN DOMAIN-CONTAINING"/>
    <property type="match status" value="1"/>
</dbReference>
<dbReference type="AlphaFoldDB" id="A0A656HDT7"/>